<comment type="caution">
    <text evidence="2">The sequence shown here is derived from an EMBL/GenBank/DDBJ whole genome shotgun (WGS) entry which is preliminary data.</text>
</comment>
<feature type="compositionally biased region" description="Gly residues" evidence="1">
    <location>
        <begin position="70"/>
        <end position="79"/>
    </location>
</feature>
<feature type="region of interest" description="Disordered" evidence="1">
    <location>
        <begin position="59"/>
        <end position="79"/>
    </location>
</feature>
<evidence type="ECO:0000256" key="1">
    <source>
        <dbReference type="SAM" id="MobiDB-lite"/>
    </source>
</evidence>
<organism evidence="2 3">
    <name type="scientific">Dendrobium thyrsiflorum</name>
    <name type="common">Pinecone-like raceme dendrobium</name>
    <name type="synonym">Orchid</name>
    <dbReference type="NCBI Taxonomy" id="117978"/>
    <lineage>
        <taxon>Eukaryota</taxon>
        <taxon>Viridiplantae</taxon>
        <taxon>Streptophyta</taxon>
        <taxon>Embryophyta</taxon>
        <taxon>Tracheophyta</taxon>
        <taxon>Spermatophyta</taxon>
        <taxon>Magnoliopsida</taxon>
        <taxon>Liliopsida</taxon>
        <taxon>Asparagales</taxon>
        <taxon>Orchidaceae</taxon>
        <taxon>Epidendroideae</taxon>
        <taxon>Malaxideae</taxon>
        <taxon>Dendrobiinae</taxon>
        <taxon>Dendrobium</taxon>
    </lineage>
</organism>
<sequence>MDEQCGEAYAGEDRHLALRLQKFLCREVDGEGEDLGDNGDGEAAGGVGDIGVLAYQLQDGGGEEVEGAHKNGGGGEDDP</sequence>
<name>A0ABD0V093_DENTH</name>
<evidence type="ECO:0000313" key="3">
    <source>
        <dbReference type="Proteomes" id="UP001552299"/>
    </source>
</evidence>
<dbReference type="EMBL" id="JANQDX010000009">
    <property type="protein sequence ID" value="KAL0918301.1"/>
    <property type="molecule type" value="Genomic_DNA"/>
</dbReference>
<keyword evidence="3" id="KW-1185">Reference proteome</keyword>
<dbReference type="Proteomes" id="UP001552299">
    <property type="component" value="Unassembled WGS sequence"/>
</dbReference>
<reference evidence="2 3" key="1">
    <citation type="journal article" date="2024" name="Plant Biotechnol. J.">
        <title>Dendrobium thyrsiflorum genome and its molecular insights into genes involved in important horticultural traits.</title>
        <authorList>
            <person name="Chen B."/>
            <person name="Wang J.Y."/>
            <person name="Zheng P.J."/>
            <person name="Li K.L."/>
            <person name="Liang Y.M."/>
            <person name="Chen X.F."/>
            <person name="Zhang C."/>
            <person name="Zhao X."/>
            <person name="He X."/>
            <person name="Zhang G.Q."/>
            <person name="Liu Z.J."/>
            <person name="Xu Q."/>
        </authorList>
    </citation>
    <scope>NUCLEOTIDE SEQUENCE [LARGE SCALE GENOMIC DNA]</scope>
    <source>
        <strain evidence="2">GZMU011</strain>
    </source>
</reference>
<protein>
    <submittedName>
        <fullName evidence="2">Uncharacterized protein</fullName>
    </submittedName>
</protein>
<proteinExistence type="predicted"/>
<accession>A0ABD0V093</accession>
<gene>
    <name evidence="2" type="ORF">M5K25_010301</name>
</gene>
<evidence type="ECO:0000313" key="2">
    <source>
        <dbReference type="EMBL" id="KAL0918301.1"/>
    </source>
</evidence>
<dbReference type="AlphaFoldDB" id="A0ABD0V093"/>